<protein>
    <submittedName>
        <fullName evidence="1">Uncharacterized protein</fullName>
    </submittedName>
</protein>
<keyword evidence="2" id="KW-1185">Reference proteome</keyword>
<accession>A0A0C3AWF7</accession>
<name>A0A0C3AWF7_PILCF</name>
<dbReference type="AlphaFoldDB" id="A0A0C3AWF7"/>
<evidence type="ECO:0000313" key="1">
    <source>
        <dbReference type="EMBL" id="KIM78343.1"/>
    </source>
</evidence>
<dbReference type="OrthoDB" id="3232221at2759"/>
<dbReference type="HOGENOM" id="CLU_2072433_0_0_1"/>
<organism evidence="1 2">
    <name type="scientific">Piloderma croceum (strain F 1598)</name>
    <dbReference type="NCBI Taxonomy" id="765440"/>
    <lineage>
        <taxon>Eukaryota</taxon>
        <taxon>Fungi</taxon>
        <taxon>Dikarya</taxon>
        <taxon>Basidiomycota</taxon>
        <taxon>Agaricomycotina</taxon>
        <taxon>Agaricomycetes</taxon>
        <taxon>Agaricomycetidae</taxon>
        <taxon>Atheliales</taxon>
        <taxon>Atheliaceae</taxon>
        <taxon>Piloderma</taxon>
    </lineage>
</organism>
<evidence type="ECO:0000313" key="2">
    <source>
        <dbReference type="Proteomes" id="UP000054166"/>
    </source>
</evidence>
<sequence>MLWTDGYHDFYCIAPVRSSKHLRDRKQDCRSRRAVDQTAQIGDATLDTIRDSVGLNFQSMVQNVRTLKQNDPILQQYPDIHRNWKVSISYRDSLTHESFTLAPIQWDHVADSVYDDLPVMKSSIIVALRGNGIANL</sequence>
<reference evidence="2" key="2">
    <citation type="submission" date="2015-01" db="EMBL/GenBank/DDBJ databases">
        <title>Evolutionary Origins and Diversification of the Mycorrhizal Mutualists.</title>
        <authorList>
            <consortium name="DOE Joint Genome Institute"/>
            <consortium name="Mycorrhizal Genomics Consortium"/>
            <person name="Kohler A."/>
            <person name="Kuo A."/>
            <person name="Nagy L.G."/>
            <person name="Floudas D."/>
            <person name="Copeland A."/>
            <person name="Barry K.W."/>
            <person name="Cichocki N."/>
            <person name="Veneault-Fourrey C."/>
            <person name="LaButti K."/>
            <person name="Lindquist E.A."/>
            <person name="Lipzen A."/>
            <person name="Lundell T."/>
            <person name="Morin E."/>
            <person name="Murat C."/>
            <person name="Riley R."/>
            <person name="Ohm R."/>
            <person name="Sun H."/>
            <person name="Tunlid A."/>
            <person name="Henrissat B."/>
            <person name="Grigoriev I.V."/>
            <person name="Hibbett D.S."/>
            <person name="Martin F."/>
        </authorList>
    </citation>
    <scope>NUCLEOTIDE SEQUENCE [LARGE SCALE GENOMIC DNA]</scope>
    <source>
        <strain evidence="2">F 1598</strain>
    </source>
</reference>
<proteinExistence type="predicted"/>
<gene>
    <name evidence="1" type="ORF">PILCRDRAFT_595944</name>
</gene>
<dbReference type="InParanoid" id="A0A0C3AWF7"/>
<dbReference type="Proteomes" id="UP000054166">
    <property type="component" value="Unassembled WGS sequence"/>
</dbReference>
<dbReference type="EMBL" id="KN833017">
    <property type="protein sequence ID" value="KIM78343.1"/>
    <property type="molecule type" value="Genomic_DNA"/>
</dbReference>
<reference evidence="1 2" key="1">
    <citation type="submission" date="2014-04" db="EMBL/GenBank/DDBJ databases">
        <authorList>
            <consortium name="DOE Joint Genome Institute"/>
            <person name="Kuo A."/>
            <person name="Tarkka M."/>
            <person name="Buscot F."/>
            <person name="Kohler A."/>
            <person name="Nagy L.G."/>
            <person name="Floudas D."/>
            <person name="Copeland A."/>
            <person name="Barry K.W."/>
            <person name="Cichocki N."/>
            <person name="Veneault-Fourrey C."/>
            <person name="LaButti K."/>
            <person name="Lindquist E.A."/>
            <person name="Lipzen A."/>
            <person name="Lundell T."/>
            <person name="Morin E."/>
            <person name="Murat C."/>
            <person name="Sun H."/>
            <person name="Tunlid A."/>
            <person name="Henrissat B."/>
            <person name="Grigoriev I.V."/>
            <person name="Hibbett D.S."/>
            <person name="Martin F."/>
            <person name="Nordberg H.P."/>
            <person name="Cantor M.N."/>
            <person name="Hua S.X."/>
        </authorList>
    </citation>
    <scope>NUCLEOTIDE SEQUENCE [LARGE SCALE GENOMIC DNA]</scope>
    <source>
        <strain evidence="1 2">F 1598</strain>
    </source>
</reference>